<feature type="transmembrane region" description="Helical" evidence="8">
    <location>
        <begin position="189"/>
        <end position="209"/>
    </location>
</feature>
<dbReference type="PROSITE" id="PS01303">
    <property type="entry name" value="BCCT"/>
    <property type="match status" value="1"/>
</dbReference>
<sequence length="518" mass="57188">MFDKMKKEMDPGVFWPTFIMLIAVSAILSSSKDAGEKIVNKLFSFTTVNFGWLFLWSAMAIFAFLGWLAFSKYGKIKLGEGKPEFSTFSWIAMLFCAGLGSGIMYMGTIEWSYYILTPPFGIEAHSADAYKFAQSYALFHWGPHAWAMYCLPTIPIAYYYYVKKKPTIRMSVTCDEVLGEKAYGKLGKAIDVVTLFGLIGGCGAGLGLSTPMITAGISYLTGIPESFELKIAVIVVWVMIFSFSVWRGLKKGIKLLSDINVYLAFTIIIFIFVLGPTTFILDNFTNSIGVMFNNFMEMSFYTDPIQKSGFPQGWTVFYWAWWVALGPFVGLFTAKISKGRTIKEVILGVVCFGTLGGWMFHAVLGNYAIDLQVTGALDLVKITAEQGSAAAIIAAIGALPLGKVVLVVFISTAFIFFATSLDSAAYTTALVCSKDLSDYKEPCRMHRMTWAFSMAVLPLVLIFIGGLQPLQTTVIVTGLPIVFVYILMAVSLSKSLKKDYGTLVFKNSLLYDDKGDLK</sequence>
<feature type="transmembrane region" description="Helical" evidence="8">
    <location>
        <begin position="346"/>
        <end position="369"/>
    </location>
</feature>
<dbReference type="Pfam" id="PF02028">
    <property type="entry name" value="BCCT"/>
    <property type="match status" value="1"/>
</dbReference>
<dbReference type="Proteomes" id="UP000184052">
    <property type="component" value="Unassembled WGS sequence"/>
</dbReference>
<evidence type="ECO:0000256" key="2">
    <source>
        <dbReference type="ARBA" id="ARBA00005658"/>
    </source>
</evidence>
<keyword evidence="3" id="KW-0813">Transport</keyword>
<evidence type="ECO:0000313" key="9">
    <source>
        <dbReference type="EMBL" id="SHJ78240.1"/>
    </source>
</evidence>
<protein>
    <submittedName>
        <fullName evidence="9">Betaine/carnitine transporter, BCCT family</fullName>
    </submittedName>
</protein>
<keyword evidence="6 8" id="KW-1133">Transmembrane helix</keyword>
<evidence type="ECO:0000256" key="1">
    <source>
        <dbReference type="ARBA" id="ARBA00004651"/>
    </source>
</evidence>
<proteinExistence type="inferred from homology"/>
<feature type="transmembrane region" description="Helical" evidence="8">
    <location>
        <begin position="229"/>
        <end position="249"/>
    </location>
</feature>
<organism evidence="9 10">
    <name type="scientific">Dethiosulfatibacter aminovorans DSM 17477</name>
    <dbReference type="NCBI Taxonomy" id="1121476"/>
    <lineage>
        <taxon>Bacteria</taxon>
        <taxon>Bacillati</taxon>
        <taxon>Bacillota</taxon>
        <taxon>Tissierellia</taxon>
        <taxon>Dethiosulfatibacter</taxon>
    </lineage>
</organism>
<evidence type="ECO:0000256" key="5">
    <source>
        <dbReference type="ARBA" id="ARBA00022692"/>
    </source>
</evidence>
<gene>
    <name evidence="9" type="ORF">SAMN02745751_03355</name>
</gene>
<keyword evidence="7 8" id="KW-0472">Membrane</keyword>
<keyword evidence="5 8" id="KW-0812">Transmembrane</keyword>
<evidence type="ECO:0000256" key="3">
    <source>
        <dbReference type="ARBA" id="ARBA00022448"/>
    </source>
</evidence>
<name>A0A1M6M4D1_9FIRM</name>
<dbReference type="InterPro" id="IPR018093">
    <property type="entry name" value="BCCT_CS"/>
</dbReference>
<comment type="subcellular location">
    <subcellularLocation>
        <location evidence="1">Cell membrane</location>
        <topology evidence="1">Multi-pass membrane protein</topology>
    </subcellularLocation>
</comment>
<dbReference type="PANTHER" id="PTHR30047:SF7">
    <property type="entry name" value="HIGH-AFFINITY CHOLINE TRANSPORT PROTEIN"/>
    <property type="match status" value="1"/>
</dbReference>
<dbReference type="OrthoDB" id="9775735at2"/>
<feature type="transmembrane region" description="Helical" evidence="8">
    <location>
        <begin position="12"/>
        <end position="30"/>
    </location>
</feature>
<feature type="transmembrane region" description="Helical" evidence="8">
    <location>
        <begin position="473"/>
        <end position="492"/>
    </location>
</feature>
<dbReference type="InterPro" id="IPR000060">
    <property type="entry name" value="BCCT_transptr"/>
</dbReference>
<feature type="transmembrane region" description="Helical" evidence="8">
    <location>
        <begin position="90"/>
        <end position="109"/>
    </location>
</feature>
<evidence type="ECO:0000256" key="8">
    <source>
        <dbReference type="SAM" id="Phobius"/>
    </source>
</evidence>
<dbReference type="GO" id="GO:0005886">
    <property type="term" value="C:plasma membrane"/>
    <property type="evidence" value="ECO:0007669"/>
    <property type="project" value="UniProtKB-SubCell"/>
</dbReference>
<feature type="transmembrane region" description="Helical" evidence="8">
    <location>
        <begin position="449"/>
        <end position="467"/>
    </location>
</feature>
<dbReference type="EMBL" id="FQZL01000037">
    <property type="protein sequence ID" value="SHJ78240.1"/>
    <property type="molecule type" value="Genomic_DNA"/>
</dbReference>
<evidence type="ECO:0000256" key="6">
    <source>
        <dbReference type="ARBA" id="ARBA00022989"/>
    </source>
</evidence>
<accession>A0A1M6M4D1</accession>
<dbReference type="STRING" id="1121476.SAMN02745751_03355"/>
<feature type="transmembrane region" description="Helical" evidence="8">
    <location>
        <begin position="389"/>
        <end position="417"/>
    </location>
</feature>
<dbReference type="NCBIfam" id="TIGR00842">
    <property type="entry name" value="bcct"/>
    <property type="match status" value="1"/>
</dbReference>
<dbReference type="GO" id="GO:0022857">
    <property type="term" value="F:transmembrane transporter activity"/>
    <property type="evidence" value="ECO:0007669"/>
    <property type="project" value="InterPro"/>
</dbReference>
<feature type="transmembrane region" description="Helical" evidence="8">
    <location>
        <begin position="145"/>
        <end position="162"/>
    </location>
</feature>
<dbReference type="RefSeq" id="WP_094763037.1">
    <property type="nucleotide sequence ID" value="NZ_FQZL01000037.1"/>
</dbReference>
<feature type="transmembrane region" description="Helical" evidence="8">
    <location>
        <begin position="316"/>
        <end position="334"/>
    </location>
</feature>
<keyword evidence="4" id="KW-1003">Cell membrane</keyword>
<feature type="transmembrane region" description="Helical" evidence="8">
    <location>
        <begin position="261"/>
        <end position="281"/>
    </location>
</feature>
<feature type="transmembrane region" description="Helical" evidence="8">
    <location>
        <begin position="50"/>
        <end position="70"/>
    </location>
</feature>
<comment type="similarity">
    <text evidence="2">Belongs to the BCCT transporter (TC 2.A.15) family.</text>
</comment>
<dbReference type="AlphaFoldDB" id="A0A1M6M4D1"/>
<evidence type="ECO:0000256" key="4">
    <source>
        <dbReference type="ARBA" id="ARBA00022475"/>
    </source>
</evidence>
<evidence type="ECO:0000256" key="7">
    <source>
        <dbReference type="ARBA" id="ARBA00023136"/>
    </source>
</evidence>
<evidence type="ECO:0000313" key="10">
    <source>
        <dbReference type="Proteomes" id="UP000184052"/>
    </source>
</evidence>
<keyword evidence="10" id="KW-1185">Reference proteome</keyword>
<dbReference type="PANTHER" id="PTHR30047">
    <property type="entry name" value="HIGH-AFFINITY CHOLINE TRANSPORT PROTEIN-RELATED"/>
    <property type="match status" value="1"/>
</dbReference>
<reference evidence="9 10" key="1">
    <citation type="submission" date="2016-11" db="EMBL/GenBank/DDBJ databases">
        <authorList>
            <person name="Jaros S."/>
            <person name="Januszkiewicz K."/>
            <person name="Wedrychowicz H."/>
        </authorList>
    </citation>
    <scope>NUCLEOTIDE SEQUENCE [LARGE SCALE GENOMIC DNA]</scope>
    <source>
        <strain evidence="9 10">DSM 17477</strain>
    </source>
</reference>